<keyword evidence="2" id="KW-1185">Reference proteome</keyword>
<dbReference type="Proteomes" id="UP000887159">
    <property type="component" value="Unassembled WGS sequence"/>
</dbReference>
<organism evidence="1 2">
    <name type="scientific">Trichonephila clavipes</name>
    <name type="common">Golden silk orbweaver</name>
    <name type="synonym">Nephila clavipes</name>
    <dbReference type="NCBI Taxonomy" id="2585209"/>
    <lineage>
        <taxon>Eukaryota</taxon>
        <taxon>Metazoa</taxon>
        <taxon>Ecdysozoa</taxon>
        <taxon>Arthropoda</taxon>
        <taxon>Chelicerata</taxon>
        <taxon>Arachnida</taxon>
        <taxon>Araneae</taxon>
        <taxon>Araneomorphae</taxon>
        <taxon>Entelegynae</taxon>
        <taxon>Araneoidea</taxon>
        <taxon>Nephilidae</taxon>
        <taxon>Trichonephila</taxon>
    </lineage>
</organism>
<accession>A0A8X6T403</accession>
<dbReference type="AlphaFoldDB" id="A0A8X6T403"/>
<dbReference type="EMBL" id="BMAU01021348">
    <property type="protein sequence ID" value="GFY18108.1"/>
    <property type="molecule type" value="Genomic_DNA"/>
</dbReference>
<gene>
    <name evidence="1" type="ORF">TNCV_2045171</name>
</gene>
<name>A0A8X6T403_TRICX</name>
<evidence type="ECO:0000313" key="1">
    <source>
        <dbReference type="EMBL" id="GFY18108.1"/>
    </source>
</evidence>
<proteinExistence type="predicted"/>
<evidence type="ECO:0000313" key="2">
    <source>
        <dbReference type="Proteomes" id="UP000887159"/>
    </source>
</evidence>
<protein>
    <submittedName>
        <fullName evidence="1">Uncharacterized protein</fullName>
    </submittedName>
</protein>
<comment type="caution">
    <text evidence="1">The sequence shown here is derived from an EMBL/GenBank/DDBJ whole genome shotgun (WGS) entry which is preliminary data.</text>
</comment>
<sequence length="136" mass="15592">MLDKSGDRGSQGTGPLRTIHRVLNVAFKQVRILLKNSVLVDQETACETFVAQLCHLHERICNACLLFPHMSSLPSKTSAQLRLAFFPSEMHHVERWLDIYCPVPPMQPINSALFLFSFISPDYTSPRHWRPYISIQ</sequence>
<reference evidence="1" key="1">
    <citation type="submission" date="2020-08" db="EMBL/GenBank/DDBJ databases">
        <title>Multicomponent nature underlies the extraordinary mechanical properties of spider dragline silk.</title>
        <authorList>
            <person name="Kono N."/>
            <person name="Nakamura H."/>
            <person name="Mori M."/>
            <person name="Yoshida Y."/>
            <person name="Ohtoshi R."/>
            <person name="Malay A.D."/>
            <person name="Moran D.A.P."/>
            <person name="Tomita M."/>
            <person name="Numata K."/>
            <person name="Arakawa K."/>
        </authorList>
    </citation>
    <scope>NUCLEOTIDE SEQUENCE</scope>
</reference>